<dbReference type="GO" id="GO:0032259">
    <property type="term" value="P:methylation"/>
    <property type="evidence" value="ECO:0007669"/>
    <property type="project" value="UniProtKB-KW"/>
</dbReference>
<evidence type="ECO:0000259" key="1">
    <source>
        <dbReference type="Pfam" id="PF13649"/>
    </source>
</evidence>
<sequence>MSENKSPDTVLDLFNSIAAGYEVGTGGCTYDTARHIFSLCPITKDSIILDNACGPGIVAHYLLSAAAFSSQPAPTLHCTDFSPAMIQVARDTFAQLPNAASVSFDVMSGEDLSFPDNTFTHSITNFGIMFFPDAVQGAKEIYRTLRPGGTAVVTSWAKMGYVEPIHRAQKATKPHCELFVPPMPPQWYSAEHVIDVLKKGGFEHVEIHEKVVCFGGESAREVSEMVLKLFGGIITKTWSDEEKRRFEEELHKAVEHCQISFERPTFGREGAASTVFGVPMTALVAVARK</sequence>
<organism evidence="2 3">
    <name type="scientific">Dendryphion nanum</name>
    <dbReference type="NCBI Taxonomy" id="256645"/>
    <lineage>
        <taxon>Eukaryota</taxon>
        <taxon>Fungi</taxon>
        <taxon>Dikarya</taxon>
        <taxon>Ascomycota</taxon>
        <taxon>Pezizomycotina</taxon>
        <taxon>Dothideomycetes</taxon>
        <taxon>Pleosporomycetidae</taxon>
        <taxon>Pleosporales</taxon>
        <taxon>Torulaceae</taxon>
        <taxon>Dendryphion</taxon>
    </lineage>
</organism>
<dbReference type="InterPro" id="IPR041698">
    <property type="entry name" value="Methyltransf_25"/>
</dbReference>
<name>A0A9P9IDP7_9PLEO</name>
<feature type="domain" description="Methyltransferase" evidence="1">
    <location>
        <begin position="48"/>
        <end position="149"/>
    </location>
</feature>
<comment type="caution">
    <text evidence="2">The sequence shown here is derived from an EMBL/GenBank/DDBJ whole genome shotgun (WGS) entry which is preliminary data.</text>
</comment>
<dbReference type="OrthoDB" id="2013972at2759"/>
<keyword evidence="2" id="KW-0489">Methyltransferase</keyword>
<reference evidence="2" key="1">
    <citation type="journal article" date="2021" name="Nat. Commun.">
        <title>Genetic determinants of endophytism in the Arabidopsis root mycobiome.</title>
        <authorList>
            <person name="Mesny F."/>
            <person name="Miyauchi S."/>
            <person name="Thiergart T."/>
            <person name="Pickel B."/>
            <person name="Atanasova L."/>
            <person name="Karlsson M."/>
            <person name="Huettel B."/>
            <person name="Barry K.W."/>
            <person name="Haridas S."/>
            <person name="Chen C."/>
            <person name="Bauer D."/>
            <person name="Andreopoulos W."/>
            <person name="Pangilinan J."/>
            <person name="LaButti K."/>
            <person name="Riley R."/>
            <person name="Lipzen A."/>
            <person name="Clum A."/>
            <person name="Drula E."/>
            <person name="Henrissat B."/>
            <person name="Kohler A."/>
            <person name="Grigoriev I.V."/>
            <person name="Martin F.M."/>
            <person name="Hacquard S."/>
        </authorList>
    </citation>
    <scope>NUCLEOTIDE SEQUENCE</scope>
    <source>
        <strain evidence="2">MPI-CAGE-CH-0243</strain>
    </source>
</reference>
<dbReference type="Gene3D" id="3.40.50.150">
    <property type="entry name" value="Vaccinia Virus protein VP39"/>
    <property type="match status" value="1"/>
</dbReference>
<dbReference type="AlphaFoldDB" id="A0A9P9IDP7"/>
<dbReference type="Pfam" id="PF13649">
    <property type="entry name" value="Methyltransf_25"/>
    <property type="match status" value="1"/>
</dbReference>
<accession>A0A9P9IDP7</accession>
<dbReference type="PANTHER" id="PTHR43591:SF105">
    <property type="entry name" value="METHYLTRANSFERASE DOMAIN-CONTAINING PROTEIN-RELATED"/>
    <property type="match status" value="1"/>
</dbReference>
<dbReference type="GO" id="GO:0008168">
    <property type="term" value="F:methyltransferase activity"/>
    <property type="evidence" value="ECO:0007669"/>
    <property type="project" value="UniProtKB-KW"/>
</dbReference>
<dbReference type="InterPro" id="IPR029063">
    <property type="entry name" value="SAM-dependent_MTases_sf"/>
</dbReference>
<gene>
    <name evidence="2" type="ORF">B0J11DRAFT_117357</name>
</gene>
<proteinExistence type="predicted"/>
<keyword evidence="3" id="KW-1185">Reference proteome</keyword>
<evidence type="ECO:0000313" key="3">
    <source>
        <dbReference type="Proteomes" id="UP000700596"/>
    </source>
</evidence>
<dbReference type="PANTHER" id="PTHR43591">
    <property type="entry name" value="METHYLTRANSFERASE"/>
    <property type="match status" value="1"/>
</dbReference>
<protein>
    <submittedName>
        <fullName evidence="2">S-adenosyl-L-methionine-dependent methyltransferase</fullName>
    </submittedName>
</protein>
<keyword evidence="2" id="KW-0808">Transferase</keyword>
<dbReference type="SUPFAM" id="SSF53335">
    <property type="entry name" value="S-adenosyl-L-methionine-dependent methyltransferases"/>
    <property type="match status" value="1"/>
</dbReference>
<dbReference type="EMBL" id="JAGMWT010000015">
    <property type="protein sequence ID" value="KAH7116102.1"/>
    <property type="molecule type" value="Genomic_DNA"/>
</dbReference>
<dbReference type="Proteomes" id="UP000700596">
    <property type="component" value="Unassembled WGS sequence"/>
</dbReference>
<dbReference type="CDD" id="cd02440">
    <property type="entry name" value="AdoMet_MTases"/>
    <property type="match status" value="1"/>
</dbReference>
<evidence type="ECO:0000313" key="2">
    <source>
        <dbReference type="EMBL" id="KAH7116102.1"/>
    </source>
</evidence>